<keyword evidence="2 4" id="KW-1133">Transmembrane helix</keyword>
<feature type="transmembrane region" description="Helical" evidence="4">
    <location>
        <begin position="206"/>
        <end position="228"/>
    </location>
</feature>
<feature type="transmembrane region" description="Helical" evidence="4">
    <location>
        <begin position="270"/>
        <end position="287"/>
    </location>
</feature>
<evidence type="ECO:0000313" key="6">
    <source>
        <dbReference type="EMBL" id="MFC0708277.1"/>
    </source>
</evidence>
<dbReference type="InterPro" id="IPR011701">
    <property type="entry name" value="MFS"/>
</dbReference>
<dbReference type="Pfam" id="PF07690">
    <property type="entry name" value="MFS_1"/>
    <property type="match status" value="1"/>
</dbReference>
<gene>
    <name evidence="6" type="ORF">ACFFGX_01210</name>
</gene>
<dbReference type="RefSeq" id="WP_376942138.1">
    <property type="nucleotide sequence ID" value="NZ_CP171449.1"/>
</dbReference>
<keyword evidence="7" id="KW-1185">Reference proteome</keyword>
<dbReference type="Proteomes" id="UP001589891">
    <property type="component" value="Unassembled WGS sequence"/>
</dbReference>
<proteinExistence type="predicted"/>
<organism evidence="6 7">
    <name type="scientific">Azorhizophilus paspali</name>
    <name type="common">Azotobacter paspali</name>
    <dbReference type="NCBI Taxonomy" id="69963"/>
    <lineage>
        <taxon>Bacteria</taxon>
        <taxon>Pseudomonadati</taxon>
        <taxon>Pseudomonadota</taxon>
        <taxon>Gammaproteobacteria</taxon>
        <taxon>Pseudomonadales</taxon>
        <taxon>Pseudomonadaceae</taxon>
        <taxon>Azorhizophilus</taxon>
    </lineage>
</organism>
<accession>A0ABV6SFH0</accession>
<name>A0ABV6SFH0_AZOPA</name>
<evidence type="ECO:0000256" key="2">
    <source>
        <dbReference type="ARBA" id="ARBA00022989"/>
    </source>
</evidence>
<keyword evidence="3 4" id="KW-0472">Membrane</keyword>
<feature type="transmembrane region" description="Helical" evidence="4">
    <location>
        <begin position="357"/>
        <end position="377"/>
    </location>
</feature>
<dbReference type="Gene3D" id="1.20.1250.20">
    <property type="entry name" value="MFS general substrate transporter like domains"/>
    <property type="match status" value="1"/>
</dbReference>
<feature type="domain" description="Major facilitator superfamily (MFS) profile" evidence="5">
    <location>
        <begin position="1"/>
        <end position="381"/>
    </location>
</feature>
<comment type="caution">
    <text evidence="6">The sequence shown here is derived from an EMBL/GenBank/DDBJ whole genome shotgun (WGS) entry which is preliminary data.</text>
</comment>
<dbReference type="SUPFAM" id="SSF103473">
    <property type="entry name" value="MFS general substrate transporter"/>
    <property type="match status" value="1"/>
</dbReference>
<reference evidence="6 7" key="1">
    <citation type="submission" date="2024-09" db="EMBL/GenBank/DDBJ databases">
        <authorList>
            <person name="Sun Q."/>
            <person name="Mori K."/>
        </authorList>
    </citation>
    <scope>NUCLEOTIDE SEQUENCE [LARGE SCALE GENOMIC DNA]</scope>
    <source>
        <strain evidence="6 7">NCAIM B.01794</strain>
    </source>
</reference>
<protein>
    <submittedName>
        <fullName evidence="6">MFS transporter</fullName>
    </submittedName>
</protein>
<evidence type="ECO:0000256" key="4">
    <source>
        <dbReference type="SAM" id="Phobius"/>
    </source>
</evidence>
<feature type="transmembrane region" description="Helical" evidence="4">
    <location>
        <begin position="133"/>
        <end position="155"/>
    </location>
</feature>
<feature type="transmembrane region" description="Helical" evidence="4">
    <location>
        <begin position="161"/>
        <end position="181"/>
    </location>
</feature>
<evidence type="ECO:0000256" key="1">
    <source>
        <dbReference type="ARBA" id="ARBA00022692"/>
    </source>
</evidence>
<feature type="transmembrane region" description="Helical" evidence="4">
    <location>
        <begin position="293"/>
        <end position="317"/>
    </location>
</feature>
<dbReference type="PANTHER" id="PTHR23546">
    <property type="entry name" value="TRANSPORT PROTEIN"/>
    <property type="match status" value="1"/>
</dbReference>
<feature type="transmembrane region" description="Helical" evidence="4">
    <location>
        <begin position="240"/>
        <end position="258"/>
    </location>
</feature>
<feature type="transmembrane region" description="Helical" evidence="4">
    <location>
        <begin position="34"/>
        <end position="50"/>
    </location>
</feature>
<dbReference type="InterPro" id="IPR020846">
    <property type="entry name" value="MFS_dom"/>
</dbReference>
<dbReference type="InterPro" id="IPR036259">
    <property type="entry name" value="MFS_trans_sf"/>
</dbReference>
<dbReference type="CDD" id="cd17330">
    <property type="entry name" value="MFS_SLC46_TetA_like"/>
    <property type="match status" value="1"/>
</dbReference>
<feature type="transmembrane region" description="Helical" evidence="4">
    <location>
        <begin position="90"/>
        <end position="112"/>
    </location>
</feature>
<dbReference type="EMBL" id="JBHLSS010000003">
    <property type="protein sequence ID" value="MFC0708277.1"/>
    <property type="molecule type" value="Genomic_DNA"/>
</dbReference>
<dbReference type="PANTHER" id="PTHR23546:SF1">
    <property type="entry name" value="MEMBRANE PROTEIN"/>
    <property type="match status" value="1"/>
</dbReference>
<evidence type="ECO:0000259" key="5">
    <source>
        <dbReference type="PROSITE" id="PS50850"/>
    </source>
</evidence>
<evidence type="ECO:0000313" key="7">
    <source>
        <dbReference type="Proteomes" id="UP001589891"/>
    </source>
</evidence>
<keyword evidence="1 4" id="KW-0812">Transmembrane</keyword>
<sequence>MAAYMICTMAMMAFVSLIGPIARSLHLAPWQTGAVVTVGGVLWMLLSRPWGALSDRRGRRTVLLMGVGGFMLAYWAMCALLIASLQVLPAVSLVFAGLLVSRGAVGAFFAAIPAASQALVADHVAPDQRAGAMASLGAANGIGLVVGPAIAAALAQYGLGLPLYVTALLPLLAFAILWCLLPRNEQISGTASIALRLCDTRLRQPMVVAFAAMFSVTIGQITVGFFAIDRLELEPEAAARAAGLALTLVGVGLIAAQSIVRKLHWTPQRLIRVGALVSAVGFGAVALVSTQWALMVCFFFAAAGMGWVFPAFSAMAANSVQPHEQGATAGSVGAAQGLGIVLGPLVGSSLYELGPGIPYVLVGVLLVLVASLTSSAASGKVTP</sequence>
<evidence type="ECO:0000256" key="3">
    <source>
        <dbReference type="ARBA" id="ARBA00023136"/>
    </source>
</evidence>
<feature type="transmembrane region" description="Helical" evidence="4">
    <location>
        <begin position="329"/>
        <end position="351"/>
    </location>
</feature>
<dbReference type="PROSITE" id="PS50850">
    <property type="entry name" value="MFS"/>
    <property type="match status" value="1"/>
</dbReference>
<feature type="transmembrane region" description="Helical" evidence="4">
    <location>
        <begin position="62"/>
        <end position="84"/>
    </location>
</feature>